<organism evidence="1 2">
    <name type="scientific">Trifolium medium</name>
    <dbReference type="NCBI Taxonomy" id="97028"/>
    <lineage>
        <taxon>Eukaryota</taxon>
        <taxon>Viridiplantae</taxon>
        <taxon>Streptophyta</taxon>
        <taxon>Embryophyta</taxon>
        <taxon>Tracheophyta</taxon>
        <taxon>Spermatophyta</taxon>
        <taxon>Magnoliopsida</taxon>
        <taxon>eudicotyledons</taxon>
        <taxon>Gunneridae</taxon>
        <taxon>Pentapetalae</taxon>
        <taxon>rosids</taxon>
        <taxon>fabids</taxon>
        <taxon>Fabales</taxon>
        <taxon>Fabaceae</taxon>
        <taxon>Papilionoideae</taxon>
        <taxon>50 kb inversion clade</taxon>
        <taxon>NPAAA clade</taxon>
        <taxon>Hologalegina</taxon>
        <taxon>IRL clade</taxon>
        <taxon>Trifolieae</taxon>
        <taxon>Trifolium</taxon>
    </lineage>
</organism>
<protein>
    <submittedName>
        <fullName evidence="1">Uncharacterized protein</fullName>
    </submittedName>
</protein>
<dbReference type="Proteomes" id="UP000265520">
    <property type="component" value="Unassembled WGS sequence"/>
</dbReference>
<name>A0A392P1A5_9FABA</name>
<evidence type="ECO:0000313" key="2">
    <source>
        <dbReference type="Proteomes" id="UP000265520"/>
    </source>
</evidence>
<proteinExistence type="predicted"/>
<evidence type="ECO:0000313" key="1">
    <source>
        <dbReference type="EMBL" id="MCI05290.1"/>
    </source>
</evidence>
<feature type="non-terminal residue" evidence="1">
    <location>
        <position position="21"/>
    </location>
</feature>
<keyword evidence="2" id="KW-1185">Reference proteome</keyword>
<comment type="caution">
    <text evidence="1">The sequence shown here is derived from an EMBL/GenBank/DDBJ whole genome shotgun (WGS) entry which is preliminary data.</text>
</comment>
<reference evidence="1 2" key="1">
    <citation type="journal article" date="2018" name="Front. Plant Sci.">
        <title>Red Clover (Trifolium pratense) and Zigzag Clover (T. medium) - A Picture of Genomic Similarities and Differences.</title>
        <authorList>
            <person name="Dluhosova J."/>
            <person name="Istvanek J."/>
            <person name="Nedelnik J."/>
            <person name="Repkova J."/>
        </authorList>
    </citation>
    <scope>NUCLEOTIDE SEQUENCE [LARGE SCALE GENOMIC DNA]</scope>
    <source>
        <strain evidence="2">cv. 10/8</strain>
        <tissue evidence="1">Leaf</tissue>
    </source>
</reference>
<sequence length="21" mass="2218">MGLSSSAADGSSYCFVIRPRL</sequence>
<accession>A0A392P1A5</accession>
<dbReference type="AlphaFoldDB" id="A0A392P1A5"/>
<dbReference type="EMBL" id="LXQA010058201">
    <property type="protein sequence ID" value="MCI05290.1"/>
    <property type="molecule type" value="Genomic_DNA"/>
</dbReference>